<dbReference type="AlphaFoldDB" id="A0A0E0Q0J7"/>
<dbReference type="HOGENOM" id="CLU_704730_0_0_1"/>
<evidence type="ECO:0000256" key="6">
    <source>
        <dbReference type="SAM" id="MobiDB-lite"/>
    </source>
</evidence>
<dbReference type="PROSITE" id="PS51032">
    <property type="entry name" value="AP2_ERF"/>
    <property type="match status" value="1"/>
</dbReference>
<evidence type="ECO:0000259" key="7">
    <source>
        <dbReference type="PROSITE" id="PS51032"/>
    </source>
</evidence>
<dbReference type="PANTHER" id="PTHR31677:SF98">
    <property type="entry name" value="ETHYLENE-RESPONSIVE TRANSCRIPTION FACTOR ERF091"/>
    <property type="match status" value="1"/>
</dbReference>
<keyword evidence="4" id="KW-0804">Transcription</keyword>
<dbReference type="EnsemblPlants" id="ORUFI06G23690.1">
    <property type="protein sequence ID" value="ORUFI06G23690.1"/>
    <property type="gene ID" value="ORUFI06G23690"/>
</dbReference>
<keyword evidence="5" id="KW-0539">Nucleus</keyword>
<organism evidence="8 9">
    <name type="scientific">Oryza rufipogon</name>
    <name type="common">Brownbeard rice</name>
    <name type="synonym">Asian wild rice</name>
    <dbReference type="NCBI Taxonomy" id="4529"/>
    <lineage>
        <taxon>Eukaryota</taxon>
        <taxon>Viridiplantae</taxon>
        <taxon>Streptophyta</taxon>
        <taxon>Embryophyta</taxon>
        <taxon>Tracheophyta</taxon>
        <taxon>Spermatophyta</taxon>
        <taxon>Magnoliopsida</taxon>
        <taxon>Liliopsida</taxon>
        <taxon>Poales</taxon>
        <taxon>Poaceae</taxon>
        <taxon>BOP clade</taxon>
        <taxon>Oryzoideae</taxon>
        <taxon>Oryzeae</taxon>
        <taxon>Oryzinae</taxon>
        <taxon>Oryza</taxon>
    </lineage>
</organism>
<dbReference type="Gene3D" id="3.30.730.10">
    <property type="entry name" value="AP2/ERF domain"/>
    <property type="match status" value="1"/>
</dbReference>
<evidence type="ECO:0000313" key="9">
    <source>
        <dbReference type="Proteomes" id="UP000008022"/>
    </source>
</evidence>
<dbReference type="SMART" id="SM00380">
    <property type="entry name" value="AP2"/>
    <property type="match status" value="1"/>
</dbReference>
<feature type="domain" description="AP2/ERF" evidence="7">
    <location>
        <begin position="103"/>
        <end position="163"/>
    </location>
</feature>
<dbReference type="InterPro" id="IPR016177">
    <property type="entry name" value="DNA-bd_dom_sf"/>
</dbReference>
<feature type="compositionally biased region" description="Basic residues" evidence="6">
    <location>
        <begin position="207"/>
        <end position="216"/>
    </location>
</feature>
<proteinExistence type="predicted"/>
<evidence type="ECO:0000256" key="5">
    <source>
        <dbReference type="ARBA" id="ARBA00023242"/>
    </source>
</evidence>
<sequence length="392" mass="40886">MGRPVKQKTTTWLVELLREYCQRAAAQATAGNGAVAAAAAVEGEINTDGLAALAVEAEGFAAANGEGWVAPAVEGEGEGFVGAPVVEGEEGLTAELLVAAERKYRGARKRPWGKYAAEIRIRNTMGVKERVWLGTFGTAEEAAWAYDTAATVIHGDKATTNFPRAPLRPATTPVMRSMLVFFGIAHLVRSLVPRARGPRGRGGGARGRGRSRRRRAAAAAAPSAPASEAPPPPPPSSALVPEPELQVQGGRGERGRGRGRGRGGGRGGRRGRGRTPARVVAEDSPMLQATTPAAAPAPAPALAPAPANQAIFQPMIIPPGGVVVAPDDFLLSAISDDEPVLPHKKPKLLGVYTPPDSPDQFVMEFFADLGDGDDILSSSFWQDPAGDGEDTQ</sequence>
<dbReference type="GO" id="GO:0003677">
    <property type="term" value="F:DNA binding"/>
    <property type="evidence" value="ECO:0007669"/>
    <property type="project" value="UniProtKB-KW"/>
</dbReference>
<evidence type="ECO:0000256" key="4">
    <source>
        <dbReference type="ARBA" id="ARBA00023163"/>
    </source>
</evidence>
<comment type="subcellular location">
    <subcellularLocation>
        <location evidence="1">Nucleus</location>
    </subcellularLocation>
</comment>
<keyword evidence="9" id="KW-1185">Reference proteome</keyword>
<feature type="compositionally biased region" description="Basic residues" evidence="6">
    <location>
        <begin position="257"/>
        <end position="275"/>
    </location>
</feature>
<feature type="compositionally biased region" description="Low complexity" evidence="6">
    <location>
        <begin position="217"/>
        <end position="227"/>
    </location>
</feature>
<dbReference type="Pfam" id="PF00847">
    <property type="entry name" value="AP2"/>
    <property type="match status" value="1"/>
</dbReference>
<keyword evidence="2" id="KW-0805">Transcription regulation</keyword>
<protein>
    <recommendedName>
        <fullName evidence="7">AP2/ERF domain-containing protein</fullName>
    </recommendedName>
</protein>
<dbReference type="Proteomes" id="UP000008022">
    <property type="component" value="Unassembled WGS sequence"/>
</dbReference>
<dbReference type="STRING" id="4529.A0A0E0Q0J7"/>
<reference evidence="8" key="2">
    <citation type="submission" date="2015-06" db="UniProtKB">
        <authorList>
            <consortium name="EnsemblPlants"/>
        </authorList>
    </citation>
    <scope>IDENTIFICATION</scope>
</reference>
<dbReference type="SUPFAM" id="SSF54171">
    <property type="entry name" value="DNA-binding domain"/>
    <property type="match status" value="1"/>
</dbReference>
<dbReference type="GO" id="GO:0005634">
    <property type="term" value="C:nucleus"/>
    <property type="evidence" value="ECO:0007669"/>
    <property type="project" value="UniProtKB-SubCell"/>
</dbReference>
<keyword evidence="3" id="KW-0238">DNA-binding</keyword>
<dbReference type="PRINTS" id="PR00367">
    <property type="entry name" value="ETHRSPELEMNT"/>
</dbReference>
<dbReference type="InterPro" id="IPR036955">
    <property type="entry name" value="AP2/ERF_dom_sf"/>
</dbReference>
<dbReference type="GO" id="GO:0003700">
    <property type="term" value="F:DNA-binding transcription factor activity"/>
    <property type="evidence" value="ECO:0007669"/>
    <property type="project" value="InterPro"/>
</dbReference>
<evidence type="ECO:0000256" key="2">
    <source>
        <dbReference type="ARBA" id="ARBA00023015"/>
    </source>
</evidence>
<evidence type="ECO:0000256" key="1">
    <source>
        <dbReference type="ARBA" id="ARBA00004123"/>
    </source>
</evidence>
<evidence type="ECO:0000313" key="8">
    <source>
        <dbReference type="EnsemblPlants" id="ORUFI06G23690.1"/>
    </source>
</evidence>
<name>A0A0E0Q0J7_ORYRU</name>
<evidence type="ECO:0000256" key="3">
    <source>
        <dbReference type="ARBA" id="ARBA00023125"/>
    </source>
</evidence>
<dbReference type="OMA" id="QKTTTWL"/>
<dbReference type="PANTHER" id="PTHR31677">
    <property type="entry name" value="AP2 DOMAIN CLASS TRANSCRIPTION FACTOR"/>
    <property type="match status" value="1"/>
</dbReference>
<dbReference type="InterPro" id="IPR001471">
    <property type="entry name" value="AP2/ERF_dom"/>
</dbReference>
<dbReference type="SMR" id="A0A0E0Q0J7"/>
<accession>A0A0E0Q0J7</accession>
<reference evidence="9" key="1">
    <citation type="submission" date="2013-06" db="EMBL/GenBank/DDBJ databases">
        <authorList>
            <person name="Zhao Q."/>
        </authorList>
    </citation>
    <scope>NUCLEOTIDE SEQUENCE</scope>
    <source>
        <strain evidence="9">cv. W1943</strain>
    </source>
</reference>
<feature type="region of interest" description="Disordered" evidence="6">
    <location>
        <begin position="194"/>
        <end position="300"/>
    </location>
</feature>
<dbReference type="CDD" id="cd00018">
    <property type="entry name" value="AP2"/>
    <property type="match status" value="1"/>
</dbReference>
<dbReference type="Gramene" id="ORUFI06G23690.1">
    <property type="protein sequence ID" value="ORUFI06G23690.1"/>
    <property type="gene ID" value="ORUFI06G23690"/>
</dbReference>